<dbReference type="Gene3D" id="1.20.1270.60">
    <property type="entry name" value="Arfaptin homology (AH) domain/BAR domain"/>
    <property type="match status" value="1"/>
</dbReference>
<dbReference type="InterPro" id="IPR037278">
    <property type="entry name" value="ARFGAP/RecO"/>
</dbReference>
<feature type="compositionally biased region" description="Basic and acidic residues" evidence="6">
    <location>
        <begin position="1145"/>
        <end position="1154"/>
    </location>
</feature>
<name>R7YT12_CONA1</name>
<feature type="region of interest" description="Disordered" evidence="6">
    <location>
        <begin position="1026"/>
        <end position="1051"/>
    </location>
</feature>
<dbReference type="Pfam" id="PF16746">
    <property type="entry name" value="BAR_3"/>
    <property type="match status" value="1"/>
</dbReference>
<dbReference type="GO" id="GO:0005802">
    <property type="term" value="C:trans-Golgi network"/>
    <property type="evidence" value="ECO:0007669"/>
    <property type="project" value="TreeGrafter"/>
</dbReference>
<feature type="domain" description="Arf-GAP" evidence="8">
    <location>
        <begin position="845"/>
        <end position="969"/>
    </location>
</feature>
<evidence type="ECO:0000256" key="6">
    <source>
        <dbReference type="SAM" id="MobiDB-lite"/>
    </source>
</evidence>
<evidence type="ECO:0000313" key="10">
    <source>
        <dbReference type="Proteomes" id="UP000016924"/>
    </source>
</evidence>
<dbReference type="SUPFAM" id="SSF50729">
    <property type="entry name" value="PH domain-like"/>
    <property type="match status" value="1"/>
</dbReference>
<feature type="domain" description="PH" evidence="7">
    <location>
        <begin position="664"/>
        <end position="770"/>
    </location>
</feature>
<dbReference type="OMA" id="ITPNAFP"/>
<keyword evidence="5" id="KW-0343">GTPase activation</keyword>
<evidence type="ECO:0000256" key="2">
    <source>
        <dbReference type="ARBA" id="ARBA00022771"/>
    </source>
</evidence>
<dbReference type="GO" id="GO:0006891">
    <property type="term" value="P:intra-Golgi vesicle-mediated transport"/>
    <property type="evidence" value="ECO:0007669"/>
    <property type="project" value="TreeGrafter"/>
</dbReference>
<dbReference type="PANTHER" id="PTHR23180:SF160">
    <property type="entry name" value="ADP-RIBOSYLATION FACTOR GTPASE-ACTIVATING PROTEIN EFFECTOR PROTEIN 1"/>
    <property type="match status" value="1"/>
</dbReference>
<dbReference type="GO" id="GO:0005096">
    <property type="term" value="F:GTPase activator activity"/>
    <property type="evidence" value="ECO:0007669"/>
    <property type="project" value="UniProtKB-KW"/>
</dbReference>
<dbReference type="SUPFAM" id="SSF57863">
    <property type="entry name" value="ArfGap/RecO-like zinc finger"/>
    <property type="match status" value="1"/>
</dbReference>
<dbReference type="InterPro" id="IPR045258">
    <property type="entry name" value="ACAP1/2/3-like"/>
</dbReference>
<dbReference type="FunFam" id="2.30.29.30:FF:000252">
    <property type="entry name" value="ARF GTPase activator (Csx2)"/>
    <property type="match status" value="1"/>
</dbReference>
<dbReference type="OrthoDB" id="10266696at2759"/>
<feature type="region of interest" description="Disordered" evidence="6">
    <location>
        <begin position="535"/>
        <end position="641"/>
    </location>
</feature>
<dbReference type="SMART" id="SM00105">
    <property type="entry name" value="ArfGap"/>
    <property type="match status" value="1"/>
</dbReference>
<evidence type="ECO:0000259" key="8">
    <source>
        <dbReference type="PROSITE" id="PS50115"/>
    </source>
</evidence>
<feature type="compositionally biased region" description="Basic and acidic residues" evidence="6">
    <location>
        <begin position="535"/>
        <end position="551"/>
    </location>
</feature>
<dbReference type="Proteomes" id="UP000016924">
    <property type="component" value="Unassembled WGS sequence"/>
</dbReference>
<feature type="compositionally biased region" description="Low complexity" evidence="6">
    <location>
        <begin position="556"/>
        <end position="573"/>
    </location>
</feature>
<keyword evidence="5" id="KW-0963">Cytoplasm</keyword>
<dbReference type="FunFam" id="1.10.220.150:FF:000017">
    <property type="entry name" value="ARF GTPase activator (Csx2), putative"/>
    <property type="match status" value="1"/>
</dbReference>
<dbReference type="PROSITE" id="PS50115">
    <property type="entry name" value="ARFGAP"/>
    <property type="match status" value="1"/>
</dbReference>
<dbReference type="CDD" id="cd08204">
    <property type="entry name" value="ArfGap"/>
    <property type="match status" value="1"/>
</dbReference>
<dbReference type="GO" id="GO:0005768">
    <property type="term" value="C:endosome"/>
    <property type="evidence" value="ECO:0007669"/>
    <property type="project" value="TreeGrafter"/>
</dbReference>
<evidence type="ECO:0000256" key="4">
    <source>
        <dbReference type="PROSITE-ProRule" id="PRU00288"/>
    </source>
</evidence>
<keyword evidence="2 4" id="KW-0863">Zinc-finger</keyword>
<evidence type="ECO:0000259" key="7">
    <source>
        <dbReference type="PROSITE" id="PS50003"/>
    </source>
</evidence>
<reference evidence="10" key="1">
    <citation type="submission" date="2012-06" db="EMBL/GenBank/DDBJ databases">
        <title>The genome sequence of Coniosporium apollinis CBS 100218.</title>
        <authorList>
            <consortium name="The Broad Institute Genome Sequencing Platform"/>
            <person name="Cuomo C."/>
            <person name="Gorbushina A."/>
            <person name="Noack S."/>
            <person name="Walker B."/>
            <person name="Young S.K."/>
            <person name="Zeng Q."/>
            <person name="Gargeya S."/>
            <person name="Fitzgerald M."/>
            <person name="Haas B."/>
            <person name="Abouelleil A."/>
            <person name="Alvarado L."/>
            <person name="Arachchi H.M."/>
            <person name="Berlin A.M."/>
            <person name="Chapman S.B."/>
            <person name="Goldberg J."/>
            <person name="Griggs A."/>
            <person name="Gujja S."/>
            <person name="Hansen M."/>
            <person name="Howarth C."/>
            <person name="Imamovic A."/>
            <person name="Larimer J."/>
            <person name="McCowan C."/>
            <person name="Montmayeur A."/>
            <person name="Murphy C."/>
            <person name="Neiman D."/>
            <person name="Pearson M."/>
            <person name="Priest M."/>
            <person name="Roberts A."/>
            <person name="Saif S."/>
            <person name="Shea T."/>
            <person name="Sisk P."/>
            <person name="Sykes S."/>
            <person name="Wortman J."/>
            <person name="Nusbaum C."/>
            <person name="Birren B."/>
        </authorList>
    </citation>
    <scope>NUCLEOTIDE SEQUENCE [LARGE SCALE GENOMIC DNA]</scope>
    <source>
        <strain evidence="10">CBS 100218</strain>
    </source>
</reference>
<keyword evidence="1 5" id="KW-0479">Metal-binding</keyword>
<dbReference type="eggNOG" id="KOG0521">
    <property type="taxonomic scope" value="Eukaryota"/>
</dbReference>
<dbReference type="RefSeq" id="XP_007780281.1">
    <property type="nucleotide sequence ID" value="XM_007782091.1"/>
</dbReference>
<feature type="compositionally biased region" description="Pro residues" evidence="6">
    <location>
        <begin position="1032"/>
        <end position="1050"/>
    </location>
</feature>
<dbReference type="InterPro" id="IPR011993">
    <property type="entry name" value="PH-like_dom_sf"/>
</dbReference>
<dbReference type="InterPro" id="IPR027267">
    <property type="entry name" value="AH/BAR_dom_sf"/>
</dbReference>
<sequence>MGNISSRPGDGDSLLLKDQNRFFISAITVTNPRNRTILSVTPNAFPATRYIAKRDIGDESVIEYIQDPDSTSAAAPPNFLLRLSNDEEITFNFTIVLRQASPSTNGAPANLSAVTDTFVKGLTYVFAPSSKELQNLVTREFQADPNFHKNPNVQLLGDYSTGGSSSVQFQWSWKWRPPRTTEDRGGGWRNSCSFAEYDERAHRLDTLASFSFYVASLDTQRLLGSPKSPSIRLDVGLPPRLRVPSAQSFESRVSDSDGAEYRDFAEPRSPAIEPKAEYGLGLVPTMTNTTANTDVKVDINCQRPGDDLSSVDDGPLFRATLKTLEQKTGSMRSRWKKVLKKAEAALDAQVNYNSAMKELMESFHDVSSSSANAVQPAIDHYFDKIAKDILAYERQNTVNLQKLVIDPINRLYNVDIKQVDSKKEDFEKESRDYYQYVSRYLGQRQDSLKEKKRAETDSKYQVKRRNFELRRFDYASFMQDLHGGRKDQEVLSYLTRYADAQAKGFLKTAKNIEAMLPQLEALSFEVKEADKEYQLQRTDREEKRRAIEKSTKAYIEPETPTSAQQQTSSFTQANGARPGMPEGAFSRSASNAAEFRSVVSPPPTLPASQNGAQPVPLGGQGAATPGNHSTLPVGSPNQNKFKGIRDMEEKDYTALGGLEGNGGEQRKEGLLWALSRPGSHVDPKGLNKQAWHKFWIVLDQGKLSEYTNWKERLDLHMDPIDLRVASVREARNAERRFCFEVITPQYKRVYQATSEEDMKSWISAINNALQSAVEGKGRTEPVSTESLPGSTRRDIASVLTGKSSSMSHHRSSHGGNSESRTVSRHATDGHRPSHTTPEAHDEDPIKLLQQIRDADAGNKTCADCGSDSKVEWVSINLGIILCIECSGIHRSLGTHISKVRSLTLDTTSFTLDTIEILLTIGNRVSNMIWEARLDAYLKPSPTSTREQRLRFITAKYADRAFVQPISTTLSPYSTPDETLLASIKKNDIQNVLYALALRANPNATDRSRATHAVYLALAAADPALPAQTVSPLPSPGRSPSGTGPPPPPRAKPFAVAELLLQNGADIPASPAPIALSPAAKLYLEQKAEQRSGKRYSAAGGTARMPGRASVAMVGRARAEMPGFGSGDALAALPSVVAGNGSTPSERARERESRLQKRVSAGGRLVKGSGDGGVG</sequence>
<feature type="compositionally biased region" description="Basic and acidic residues" evidence="6">
    <location>
        <begin position="825"/>
        <end position="844"/>
    </location>
</feature>
<dbReference type="PROSITE" id="PS50003">
    <property type="entry name" value="PH_DOMAIN"/>
    <property type="match status" value="1"/>
</dbReference>
<dbReference type="GeneID" id="19901510"/>
<dbReference type="PANTHER" id="PTHR23180">
    <property type="entry name" value="CENTAURIN/ARF"/>
    <property type="match status" value="1"/>
</dbReference>
<keyword evidence="3 5" id="KW-0862">Zinc</keyword>
<protein>
    <recommendedName>
        <fullName evidence="5">ADP-ribosylation factor GTPase-activating protein</fullName>
    </recommendedName>
</protein>
<dbReference type="Pfam" id="PF01412">
    <property type="entry name" value="ArfGap"/>
    <property type="match status" value="1"/>
</dbReference>
<dbReference type="SMART" id="SM00233">
    <property type="entry name" value="PH"/>
    <property type="match status" value="1"/>
</dbReference>
<dbReference type="CDD" id="cd07608">
    <property type="entry name" value="BAR_ArfGAP_fungi"/>
    <property type="match status" value="1"/>
</dbReference>
<dbReference type="InterPro" id="IPR038508">
    <property type="entry name" value="ArfGAP_dom_sf"/>
</dbReference>
<gene>
    <name evidence="9" type="ORF">W97_04199</name>
</gene>
<dbReference type="Gene3D" id="1.10.220.150">
    <property type="entry name" value="Arf GTPase activating protein"/>
    <property type="match status" value="1"/>
</dbReference>
<feature type="compositionally biased region" description="Polar residues" evidence="6">
    <location>
        <begin position="626"/>
        <end position="640"/>
    </location>
</feature>
<evidence type="ECO:0000256" key="1">
    <source>
        <dbReference type="ARBA" id="ARBA00022723"/>
    </source>
</evidence>
<proteinExistence type="predicted"/>
<evidence type="ECO:0000256" key="5">
    <source>
        <dbReference type="RuleBase" id="RU369028"/>
    </source>
</evidence>
<keyword evidence="5" id="KW-0677">Repeat</keyword>
<evidence type="ECO:0000313" key="9">
    <source>
        <dbReference type="EMBL" id="EON64964.1"/>
    </source>
</evidence>
<comment type="subcellular location">
    <subcellularLocation>
        <location evidence="5">Cytoplasm</location>
    </subcellularLocation>
</comment>
<comment type="function">
    <text evidence="5">GTPase-activating protein for the ADP ribosylation factor family.</text>
</comment>
<dbReference type="InterPro" id="IPR004148">
    <property type="entry name" value="BAR_dom"/>
</dbReference>
<organism evidence="9 10">
    <name type="scientific">Coniosporium apollinis (strain CBS 100218)</name>
    <name type="common">Rock-inhabiting black yeast</name>
    <dbReference type="NCBI Taxonomy" id="1168221"/>
    <lineage>
        <taxon>Eukaryota</taxon>
        <taxon>Fungi</taxon>
        <taxon>Dikarya</taxon>
        <taxon>Ascomycota</taxon>
        <taxon>Pezizomycotina</taxon>
        <taxon>Dothideomycetes</taxon>
        <taxon>Dothideomycetes incertae sedis</taxon>
        <taxon>Coniosporium</taxon>
    </lineage>
</organism>
<dbReference type="SUPFAM" id="SSF103657">
    <property type="entry name" value="BAR/IMD domain-like"/>
    <property type="match status" value="1"/>
</dbReference>
<dbReference type="AlphaFoldDB" id="R7YT12"/>
<feature type="region of interest" description="Disordered" evidence="6">
    <location>
        <begin position="1135"/>
        <end position="1174"/>
    </location>
</feature>
<dbReference type="GO" id="GO:0008270">
    <property type="term" value="F:zinc ion binding"/>
    <property type="evidence" value="ECO:0007669"/>
    <property type="project" value="UniProtKB-KW"/>
</dbReference>
<dbReference type="HOGENOM" id="CLU_002728_0_0_1"/>
<dbReference type="InterPro" id="IPR001849">
    <property type="entry name" value="PH_domain"/>
</dbReference>
<accession>R7YT12</accession>
<dbReference type="EMBL" id="JH767571">
    <property type="protein sequence ID" value="EON64964.1"/>
    <property type="molecule type" value="Genomic_DNA"/>
</dbReference>
<dbReference type="FunFam" id="1.20.1270.60:FF:000051">
    <property type="entry name" value="ARF GTPase activator (Csx2)"/>
    <property type="match status" value="1"/>
</dbReference>
<keyword evidence="10" id="KW-1185">Reference proteome</keyword>
<dbReference type="InterPro" id="IPR001164">
    <property type="entry name" value="ArfGAP_dom"/>
</dbReference>
<keyword evidence="5" id="KW-0040">ANK repeat</keyword>
<dbReference type="Pfam" id="PF00169">
    <property type="entry name" value="PH"/>
    <property type="match status" value="1"/>
</dbReference>
<dbReference type="STRING" id="1168221.R7YT12"/>
<evidence type="ECO:0000256" key="3">
    <source>
        <dbReference type="ARBA" id="ARBA00022833"/>
    </source>
</evidence>
<dbReference type="Gene3D" id="2.30.29.30">
    <property type="entry name" value="Pleckstrin-homology domain (PH domain)/Phosphotyrosine-binding domain (PTB)"/>
    <property type="match status" value="1"/>
</dbReference>
<feature type="region of interest" description="Disordered" evidence="6">
    <location>
        <begin position="773"/>
        <end position="844"/>
    </location>
</feature>